<evidence type="ECO:0000256" key="2">
    <source>
        <dbReference type="ARBA" id="ARBA00022679"/>
    </source>
</evidence>
<proteinExistence type="predicted"/>
<dbReference type="InterPro" id="IPR016181">
    <property type="entry name" value="Acyl_CoA_acyltransferase"/>
</dbReference>
<dbReference type="PANTHER" id="PTHR30420">
    <property type="entry name" value="N-SUCCINYLARGININE DIHYDROLASE"/>
    <property type="match status" value="1"/>
</dbReference>
<keyword evidence="2" id="KW-0808">Transferase</keyword>
<name>A0A2S5KMY4_9PROT</name>
<dbReference type="InterPro" id="IPR017650">
    <property type="entry name" value="Arginine_N-succinylTrfase"/>
</dbReference>
<evidence type="ECO:0000256" key="3">
    <source>
        <dbReference type="ARBA" id="ARBA00023315"/>
    </source>
</evidence>
<dbReference type="InterPro" id="IPR007041">
    <property type="entry name" value="Arg_succinylTrfase_AstA/AruG"/>
</dbReference>
<evidence type="ECO:0000313" key="5">
    <source>
        <dbReference type="Proteomes" id="UP000238196"/>
    </source>
</evidence>
<organism evidence="4 5">
    <name type="scientific">Proteobacteria bacterium 228</name>
    <dbReference type="NCBI Taxonomy" id="2083153"/>
    <lineage>
        <taxon>Bacteria</taxon>
        <taxon>Pseudomonadati</taxon>
        <taxon>Pseudomonadota</taxon>
    </lineage>
</organism>
<dbReference type="SUPFAM" id="SSF55729">
    <property type="entry name" value="Acyl-CoA N-acyltransferases (Nat)"/>
    <property type="match status" value="1"/>
</dbReference>
<evidence type="ECO:0000256" key="1">
    <source>
        <dbReference type="ARBA" id="ARBA00022503"/>
    </source>
</evidence>
<keyword evidence="1" id="KW-0056">Arginine metabolism</keyword>
<dbReference type="AlphaFoldDB" id="A0A2S5KMY4"/>
<dbReference type="EMBL" id="PRLP01000057">
    <property type="protein sequence ID" value="PPC76158.1"/>
    <property type="molecule type" value="Genomic_DNA"/>
</dbReference>
<gene>
    <name evidence="4" type="primary">astA</name>
    <name evidence="4" type="ORF">C4K68_17000</name>
</gene>
<dbReference type="GO" id="GO:0006527">
    <property type="term" value="P:L-arginine catabolic process"/>
    <property type="evidence" value="ECO:0007669"/>
    <property type="project" value="InterPro"/>
</dbReference>
<dbReference type="Gene3D" id="2.40.40.20">
    <property type="match status" value="1"/>
</dbReference>
<dbReference type="Pfam" id="PF04958">
    <property type="entry name" value="AstA"/>
    <property type="match status" value="1"/>
</dbReference>
<accession>A0A2S5KMY4</accession>
<sequence length="348" mass="39346">MLVIRPIEPEDYPALYTIAEESGVGFTSLPLNEEILQDKIATSKESFAKNITQPGQENYLFVLEDQATGEIVGTTAIVASVGMSSPFYHYHRSVVVHASQELGVHNKMEVLILCNHYTGCTEICTLFLREPYRSGTNGRLLSKSRFLFLADFPERFSNKVIAEMRGYSDENGQSPFWGWLGENFFKIDFARADYLVGMGNKVFIAELMPKYPLYVNLLSKQARDAISQVHPKTKPALRLLEKEGFKHVGYIDIFDGGPTVEAELTELNSIRNSRLKVARIGDVAEDEELYLISNRGLENYRCTIAPVKVLEHDRVLLSQQLADALQISEGDSVRIVAVDGYYRERYRL</sequence>
<dbReference type="Proteomes" id="UP000238196">
    <property type="component" value="Unassembled WGS sequence"/>
</dbReference>
<dbReference type="NCBIfam" id="TIGR03244">
    <property type="entry name" value="arg_catab_AstA"/>
    <property type="match status" value="1"/>
</dbReference>
<dbReference type="PANTHER" id="PTHR30420:SF1">
    <property type="entry name" value="ARGININE N-SUCCINYLTRANSFERASE"/>
    <property type="match status" value="1"/>
</dbReference>
<evidence type="ECO:0000313" key="4">
    <source>
        <dbReference type="EMBL" id="PPC76158.1"/>
    </source>
</evidence>
<dbReference type="OrthoDB" id="5298708at2"/>
<dbReference type="GO" id="GO:0008791">
    <property type="term" value="F:arginine N-succinyltransferase activity"/>
    <property type="evidence" value="ECO:0007669"/>
    <property type="project" value="InterPro"/>
</dbReference>
<comment type="caution">
    <text evidence="4">The sequence shown here is derived from an EMBL/GenBank/DDBJ whole genome shotgun (WGS) entry which is preliminary data.</text>
</comment>
<protein>
    <submittedName>
        <fullName evidence="4">Arginine N-succinyltransferase</fullName>
    </submittedName>
</protein>
<keyword evidence="3" id="KW-0012">Acyltransferase</keyword>
<reference evidence="4 5" key="1">
    <citation type="submission" date="2018-02" db="EMBL/GenBank/DDBJ databases">
        <title>novel marine gammaproteobacteria from coastal saline agro ecosystem.</title>
        <authorList>
            <person name="Krishnan R."/>
            <person name="Ramesh Kumar N."/>
        </authorList>
    </citation>
    <scope>NUCLEOTIDE SEQUENCE [LARGE SCALE GENOMIC DNA]</scope>
    <source>
        <strain evidence="4 5">228</strain>
    </source>
</reference>
<dbReference type="NCBIfam" id="TIGR03243">
    <property type="entry name" value="arg_catab_AOST"/>
    <property type="match status" value="1"/>
</dbReference>